<dbReference type="Proteomes" id="UP001172673">
    <property type="component" value="Unassembled WGS sequence"/>
</dbReference>
<evidence type="ECO:0000256" key="1">
    <source>
        <dbReference type="PROSITE-ProRule" id="PRU00175"/>
    </source>
</evidence>
<dbReference type="GO" id="GO:0006511">
    <property type="term" value="P:ubiquitin-dependent protein catabolic process"/>
    <property type="evidence" value="ECO:0007669"/>
    <property type="project" value="TreeGrafter"/>
</dbReference>
<feature type="domain" description="RING-type" evidence="2">
    <location>
        <begin position="213"/>
        <end position="261"/>
    </location>
</feature>
<dbReference type="EMBL" id="JAPDRK010000025">
    <property type="protein sequence ID" value="KAJ9602589.1"/>
    <property type="molecule type" value="Genomic_DNA"/>
</dbReference>
<dbReference type="AlphaFoldDB" id="A0AA38WWT6"/>
<dbReference type="GO" id="GO:0008270">
    <property type="term" value="F:zinc ion binding"/>
    <property type="evidence" value="ECO:0007669"/>
    <property type="project" value="UniProtKB-KW"/>
</dbReference>
<dbReference type="GO" id="GO:0061630">
    <property type="term" value="F:ubiquitin protein ligase activity"/>
    <property type="evidence" value="ECO:0007669"/>
    <property type="project" value="TreeGrafter"/>
</dbReference>
<proteinExistence type="predicted"/>
<dbReference type="Gene3D" id="3.30.40.10">
    <property type="entry name" value="Zinc/RING finger domain, C3HC4 (zinc finger)"/>
    <property type="match status" value="1"/>
</dbReference>
<name>A0AA38WWT6_9EURO</name>
<evidence type="ECO:0000259" key="2">
    <source>
        <dbReference type="PROSITE" id="PS50089"/>
    </source>
</evidence>
<keyword evidence="1" id="KW-0863">Zinc-finger</keyword>
<dbReference type="PANTHER" id="PTHR22765">
    <property type="entry name" value="RING FINGER AND PROTEASE ASSOCIATED DOMAIN-CONTAINING"/>
    <property type="match status" value="1"/>
</dbReference>
<comment type="caution">
    <text evidence="3">The sequence shown here is derived from an EMBL/GenBank/DDBJ whole genome shotgun (WGS) entry which is preliminary data.</text>
</comment>
<keyword evidence="4" id="KW-1185">Reference proteome</keyword>
<gene>
    <name evidence="3" type="ORF">H2200_012782</name>
</gene>
<dbReference type="PROSITE" id="PS50089">
    <property type="entry name" value="ZF_RING_2"/>
    <property type="match status" value="1"/>
</dbReference>
<dbReference type="CDD" id="cd16448">
    <property type="entry name" value="RING-H2"/>
    <property type="match status" value="1"/>
</dbReference>
<protein>
    <recommendedName>
        <fullName evidence="2">RING-type domain-containing protein</fullName>
    </recommendedName>
</protein>
<dbReference type="SUPFAM" id="SSF57850">
    <property type="entry name" value="RING/U-box"/>
    <property type="match status" value="1"/>
</dbReference>
<dbReference type="InterPro" id="IPR051826">
    <property type="entry name" value="E3_ubiquitin-ligase_domain"/>
</dbReference>
<sequence length="283" mass="32833">MSRDPAGTDPRWEVLRMAARDDCQATAPTFPPWFQSRLIEDVQETLAQPITGPRSPIGDLVDGFLALRRHFWHVLDRYTKMLRHALAPRDDDLWKQANQALEMAERVLRRLPWIEIGVEENERGVFLVRQSVLAVETVIVASEFRLLEYGDHDLAYMSRFERARLRYKFKQLLTRLQAPQLRDADYENDVLSSMELEELPVLEIQHAVDDDFCPICRCEVEDEDVSMVATHWCCKKAFHANCLLPWLLAPHNQARSCPHCRQPGDLEFIGQVLEVSTRTLKIL</sequence>
<accession>A0AA38WWT6</accession>
<dbReference type="InterPro" id="IPR001841">
    <property type="entry name" value="Znf_RING"/>
</dbReference>
<evidence type="ECO:0000313" key="4">
    <source>
        <dbReference type="Proteomes" id="UP001172673"/>
    </source>
</evidence>
<keyword evidence="1" id="KW-0862">Zinc</keyword>
<dbReference type="InterPro" id="IPR013083">
    <property type="entry name" value="Znf_RING/FYVE/PHD"/>
</dbReference>
<reference evidence="3" key="1">
    <citation type="submission" date="2022-10" db="EMBL/GenBank/DDBJ databases">
        <title>Culturing micro-colonial fungi from biological soil crusts in the Mojave desert and describing Neophaeococcomyces mojavensis, and introducing the new genera and species Taxawa tesnikishii.</title>
        <authorList>
            <person name="Kurbessoian T."/>
            <person name="Stajich J.E."/>
        </authorList>
    </citation>
    <scope>NUCLEOTIDE SEQUENCE</scope>
    <source>
        <strain evidence="3">TK_41</strain>
    </source>
</reference>
<dbReference type="PANTHER" id="PTHR22765:SF434">
    <property type="entry name" value="GB|AAD18119.1-RELATED"/>
    <property type="match status" value="1"/>
</dbReference>
<organism evidence="3 4">
    <name type="scientific">Cladophialophora chaetospira</name>
    <dbReference type="NCBI Taxonomy" id="386627"/>
    <lineage>
        <taxon>Eukaryota</taxon>
        <taxon>Fungi</taxon>
        <taxon>Dikarya</taxon>
        <taxon>Ascomycota</taxon>
        <taxon>Pezizomycotina</taxon>
        <taxon>Eurotiomycetes</taxon>
        <taxon>Chaetothyriomycetidae</taxon>
        <taxon>Chaetothyriales</taxon>
        <taxon>Herpotrichiellaceae</taxon>
        <taxon>Cladophialophora</taxon>
    </lineage>
</organism>
<evidence type="ECO:0000313" key="3">
    <source>
        <dbReference type="EMBL" id="KAJ9602589.1"/>
    </source>
</evidence>
<keyword evidence="1" id="KW-0479">Metal-binding</keyword>